<reference evidence="1 2" key="1">
    <citation type="journal article" date="2023" name="Int. J. Mol. Sci.">
        <title>De Novo Assembly and Annotation of 11 Diverse Shrub Willow (Salix) Genomes Reveals Novel Gene Organization in Sex-Linked Regions.</title>
        <authorList>
            <person name="Hyden B."/>
            <person name="Feng K."/>
            <person name="Yates T.B."/>
            <person name="Jawdy S."/>
            <person name="Cereghino C."/>
            <person name="Smart L.B."/>
            <person name="Muchero W."/>
        </authorList>
    </citation>
    <scope>NUCLEOTIDE SEQUENCE [LARGE SCALE GENOMIC DNA]</scope>
    <source>
        <tissue evidence="1">Shoot tip</tissue>
    </source>
</reference>
<dbReference type="GO" id="GO:0009850">
    <property type="term" value="P:auxin metabolic process"/>
    <property type="evidence" value="ECO:0007669"/>
    <property type="project" value="TreeGrafter"/>
</dbReference>
<evidence type="ECO:0000313" key="1">
    <source>
        <dbReference type="EMBL" id="KAJ6430468.1"/>
    </source>
</evidence>
<gene>
    <name evidence="1" type="ORF">OIU84_021797</name>
</gene>
<dbReference type="PANTHER" id="PTHR11014:SF147">
    <property type="entry name" value="PEPTIDASE M20 DIMERISATION DOMAIN-CONTAINING PROTEIN"/>
    <property type="match status" value="1"/>
</dbReference>
<dbReference type="Gene3D" id="3.40.630.10">
    <property type="entry name" value="Zn peptidases"/>
    <property type="match status" value="1"/>
</dbReference>
<organism evidence="1 2">
    <name type="scientific">Salix udensis</name>
    <dbReference type="NCBI Taxonomy" id="889485"/>
    <lineage>
        <taxon>Eukaryota</taxon>
        <taxon>Viridiplantae</taxon>
        <taxon>Streptophyta</taxon>
        <taxon>Embryophyta</taxon>
        <taxon>Tracheophyta</taxon>
        <taxon>Spermatophyta</taxon>
        <taxon>Magnoliopsida</taxon>
        <taxon>eudicotyledons</taxon>
        <taxon>Gunneridae</taxon>
        <taxon>Pentapetalae</taxon>
        <taxon>rosids</taxon>
        <taxon>fabids</taxon>
        <taxon>Malpighiales</taxon>
        <taxon>Salicaceae</taxon>
        <taxon>Saliceae</taxon>
        <taxon>Salix</taxon>
    </lineage>
</organism>
<accession>A0AAD6PJE1</accession>
<dbReference type="AlphaFoldDB" id="A0AAD6PJE1"/>
<dbReference type="Pfam" id="PF01546">
    <property type="entry name" value="Peptidase_M20"/>
    <property type="match status" value="1"/>
</dbReference>
<name>A0AAD6PJE1_9ROSI</name>
<dbReference type="SUPFAM" id="SSF53187">
    <property type="entry name" value="Zn-dependent exopeptidases"/>
    <property type="match status" value="1"/>
</dbReference>
<dbReference type="EMBL" id="JAPFFJ010000004">
    <property type="protein sequence ID" value="KAJ6430468.1"/>
    <property type="molecule type" value="Genomic_DNA"/>
</dbReference>
<dbReference type="InterPro" id="IPR017439">
    <property type="entry name" value="Amidohydrolase"/>
</dbReference>
<evidence type="ECO:0000313" key="2">
    <source>
        <dbReference type="Proteomes" id="UP001162972"/>
    </source>
</evidence>
<keyword evidence="2" id="KW-1185">Reference proteome</keyword>
<proteinExistence type="predicted"/>
<comment type="caution">
    <text evidence="1">The sequence shown here is derived from an EMBL/GenBank/DDBJ whole genome shotgun (WGS) entry which is preliminary data.</text>
</comment>
<dbReference type="GO" id="GO:0005783">
    <property type="term" value="C:endoplasmic reticulum"/>
    <property type="evidence" value="ECO:0007669"/>
    <property type="project" value="TreeGrafter"/>
</dbReference>
<dbReference type="Proteomes" id="UP001162972">
    <property type="component" value="Chromosome 8"/>
</dbReference>
<protein>
    <submittedName>
        <fullName evidence="1">Uncharacterized protein</fullName>
    </submittedName>
</protein>
<dbReference type="PANTHER" id="PTHR11014">
    <property type="entry name" value="PEPTIDASE M20 FAMILY MEMBER"/>
    <property type="match status" value="1"/>
</dbReference>
<sequence length="84" mass="8856">MPEATMHVLQCSSVLQGSCSNCKARCRGTVVLIFQPAEERGQGAKDMIAEGVLDNVDAIFGVHIVHLYPTGVVASRPAGEFLAG</sequence>
<dbReference type="GO" id="GO:0010179">
    <property type="term" value="F:IAA-Ala conjugate hydrolase activity"/>
    <property type="evidence" value="ECO:0007669"/>
    <property type="project" value="TreeGrafter"/>
</dbReference>
<dbReference type="InterPro" id="IPR002933">
    <property type="entry name" value="Peptidase_M20"/>
</dbReference>